<sequence>MLAAQGRRSTVVRVTPQKRGLIPDPERARILAAMRALDDAEVELRAAVVSGLLAGGSVREMSMLTGMSTNTIQRWSREIVRP</sequence>
<reference evidence="1 2" key="1">
    <citation type="submission" date="2018-06" db="EMBL/GenBank/DDBJ databases">
        <authorList>
            <consortium name="Pathogen Informatics"/>
            <person name="Doyle S."/>
        </authorList>
    </citation>
    <scope>NUCLEOTIDE SEQUENCE [LARGE SCALE GENOMIC DNA]</scope>
    <source>
        <strain evidence="1 2">NCTC13296</strain>
    </source>
</reference>
<dbReference type="Proteomes" id="UP000254569">
    <property type="component" value="Unassembled WGS sequence"/>
</dbReference>
<dbReference type="OrthoDB" id="9963688at2"/>
<evidence type="ECO:0000313" key="2">
    <source>
        <dbReference type="Proteomes" id="UP000254569"/>
    </source>
</evidence>
<gene>
    <name evidence="1" type="ORF">NCTC13296_03503</name>
</gene>
<organism evidence="1 2">
    <name type="scientific">Rhodococcus gordoniae</name>
    <dbReference type="NCBI Taxonomy" id="223392"/>
    <lineage>
        <taxon>Bacteria</taxon>
        <taxon>Bacillati</taxon>
        <taxon>Actinomycetota</taxon>
        <taxon>Actinomycetes</taxon>
        <taxon>Mycobacteriales</taxon>
        <taxon>Nocardiaceae</taxon>
        <taxon>Rhodococcus</taxon>
    </lineage>
</organism>
<accession>A0A379M2U0</accession>
<keyword evidence="2" id="KW-1185">Reference proteome</keyword>
<dbReference type="AlphaFoldDB" id="A0A379M2U0"/>
<dbReference type="EMBL" id="UGVI01000001">
    <property type="protein sequence ID" value="SUE16617.1"/>
    <property type="molecule type" value="Genomic_DNA"/>
</dbReference>
<evidence type="ECO:0000313" key="1">
    <source>
        <dbReference type="EMBL" id="SUE16617.1"/>
    </source>
</evidence>
<proteinExistence type="predicted"/>
<protein>
    <submittedName>
        <fullName evidence="1">Uncharacterized protein</fullName>
    </submittedName>
</protein>
<name>A0A379M2U0_9NOCA</name>